<dbReference type="EMBL" id="JBHUIP010000016">
    <property type="protein sequence ID" value="MFD2265367.1"/>
    <property type="molecule type" value="Genomic_DNA"/>
</dbReference>
<organism evidence="1 2">
    <name type="scientific">Lacibacterium aquatile</name>
    <dbReference type="NCBI Taxonomy" id="1168082"/>
    <lineage>
        <taxon>Bacteria</taxon>
        <taxon>Pseudomonadati</taxon>
        <taxon>Pseudomonadota</taxon>
        <taxon>Alphaproteobacteria</taxon>
        <taxon>Rhodospirillales</taxon>
        <taxon>Rhodospirillaceae</taxon>
    </lineage>
</organism>
<dbReference type="Gene3D" id="3.40.50.1240">
    <property type="entry name" value="Phosphoglycerate mutase-like"/>
    <property type="match status" value="1"/>
</dbReference>
<proteinExistence type="predicted"/>
<protein>
    <submittedName>
        <fullName evidence="1">Histidine phosphatase family protein</fullName>
    </submittedName>
</protein>
<dbReference type="InterPro" id="IPR029033">
    <property type="entry name" value="His_PPase_superfam"/>
</dbReference>
<gene>
    <name evidence="1" type="ORF">ACFSM5_20855</name>
</gene>
<dbReference type="SUPFAM" id="SSF53254">
    <property type="entry name" value="Phosphoglycerate mutase-like"/>
    <property type="match status" value="1"/>
</dbReference>
<evidence type="ECO:0000313" key="1">
    <source>
        <dbReference type="EMBL" id="MFD2265367.1"/>
    </source>
</evidence>
<keyword evidence="2" id="KW-1185">Reference proteome</keyword>
<dbReference type="Proteomes" id="UP001597295">
    <property type="component" value="Unassembled WGS sequence"/>
</dbReference>
<comment type="caution">
    <text evidence="1">The sequence shown here is derived from an EMBL/GenBank/DDBJ whole genome shotgun (WGS) entry which is preliminary data.</text>
</comment>
<dbReference type="RefSeq" id="WP_379878630.1">
    <property type="nucleotide sequence ID" value="NZ_JBHUIP010000016.1"/>
</dbReference>
<accession>A0ABW5DW99</accession>
<dbReference type="InterPro" id="IPR013078">
    <property type="entry name" value="His_Pase_superF_clade-1"/>
</dbReference>
<reference evidence="2" key="1">
    <citation type="journal article" date="2019" name="Int. J. Syst. Evol. Microbiol.">
        <title>The Global Catalogue of Microorganisms (GCM) 10K type strain sequencing project: providing services to taxonomists for standard genome sequencing and annotation.</title>
        <authorList>
            <consortium name="The Broad Institute Genomics Platform"/>
            <consortium name="The Broad Institute Genome Sequencing Center for Infectious Disease"/>
            <person name="Wu L."/>
            <person name="Ma J."/>
        </authorList>
    </citation>
    <scope>NUCLEOTIDE SEQUENCE [LARGE SCALE GENOMIC DNA]</scope>
    <source>
        <strain evidence="2">CGMCC 1.19062</strain>
    </source>
</reference>
<dbReference type="SMART" id="SM00855">
    <property type="entry name" value="PGAM"/>
    <property type="match status" value="1"/>
</dbReference>
<dbReference type="CDD" id="cd07067">
    <property type="entry name" value="HP_PGM_like"/>
    <property type="match status" value="1"/>
</dbReference>
<name>A0ABW5DW99_9PROT</name>
<evidence type="ECO:0000313" key="2">
    <source>
        <dbReference type="Proteomes" id="UP001597295"/>
    </source>
</evidence>
<sequence>MNVTRFWWLRHGVVDGPRGCIHGPDAPILKPEAWQISGLKRLLPAQALWLTSPAERARQTVKSLTHTRPMPQPALMEQDFGNWTGRTHRDLEAEDPQGHRAFWQDAASNIPPGGESFANQCQRVAANVDALATEHVGIDLIAVAHSGTIRAALVHALGLAPAAGLSFVIDPLSLTRLDLTPGGWRVVCVNVTVQLPGL</sequence>
<dbReference type="Pfam" id="PF00300">
    <property type="entry name" value="His_Phos_1"/>
    <property type="match status" value="1"/>
</dbReference>